<dbReference type="InterPro" id="IPR009003">
    <property type="entry name" value="Peptidase_S1_PA"/>
</dbReference>
<dbReference type="InterPro" id="IPR043504">
    <property type="entry name" value="Peptidase_S1_PA_chymotrypsin"/>
</dbReference>
<dbReference type="Gene3D" id="2.40.10.10">
    <property type="entry name" value="Trypsin-like serine proteases"/>
    <property type="match status" value="2"/>
</dbReference>
<dbReference type="InterPro" id="IPR050966">
    <property type="entry name" value="Glutamyl_endopeptidase"/>
</dbReference>
<evidence type="ECO:0000313" key="5">
    <source>
        <dbReference type="Proteomes" id="UP001165679"/>
    </source>
</evidence>
<dbReference type="AlphaFoldDB" id="A0AA41YQD4"/>
<gene>
    <name evidence="4" type="ORF">OL599_19730</name>
</gene>
<reference evidence="4" key="1">
    <citation type="submission" date="2022-09" db="EMBL/GenBank/DDBJ databases">
        <title>Rhodovastum sp. nov. RN2-1 isolated from soil in Seongnam, South Korea.</title>
        <authorList>
            <person name="Le N.T."/>
        </authorList>
    </citation>
    <scope>NUCLEOTIDE SEQUENCE</scope>
    <source>
        <strain evidence="4">RN2-1</strain>
    </source>
</reference>
<feature type="domain" description="Peptidase S1" evidence="3">
    <location>
        <begin position="47"/>
        <end position="213"/>
    </location>
</feature>
<dbReference type="GO" id="GO:0004252">
    <property type="term" value="F:serine-type endopeptidase activity"/>
    <property type="evidence" value="ECO:0007669"/>
    <property type="project" value="InterPro"/>
</dbReference>
<dbReference type="SUPFAM" id="SSF50494">
    <property type="entry name" value="Trypsin-like serine proteases"/>
    <property type="match status" value="1"/>
</dbReference>
<evidence type="ECO:0000256" key="1">
    <source>
        <dbReference type="ARBA" id="ARBA00022729"/>
    </source>
</evidence>
<comment type="caution">
    <text evidence="4">The sequence shown here is derived from an EMBL/GenBank/DDBJ whole genome shotgun (WGS) entry which is preliminary data.</text>
</comment>
<dbReference type="InterPro" id="IPR001254">
    <property type="entry name" value="Trypsin_dom"/>
</dbReference>
<feature type="signal peptide" evidence="2">
    <location>
        <begin position="1"/>
        <end position="22"/>
    </location>
</feature>
<dbReference type="PROSITE" id="PS00134">
    <property type="entry name" value="TRYPSIN_HIS"/>
    <property type="match status" value="1"/>
</dbReference>
<evidence type="ECO:0000259" key="3">
    <source>
        <dbReference type="Pfam" id="PF00089"/>
    </source>
</evidence>
<dbReference type="PANTHER" id="PTHR15462">
    <property type="entry name" value="SERINE PROTEASE"/>
    <property type="match status" value="1"/>
</dbReference>
<dbReference type="RefSeq" id="WP_264715635.1">
    <property type="nucleotide sequence ID" value="NZ_JAPDNT010000024.1"/>
</dbReference>
<feature type="chain" id="PRO_5041302398" evidence="2">
    <location>
        <begin position="23"/>
        <end position="251"/>
    </location>
</feature>
<accession>A0AA41YQD4</accession>
<reference evidence="4" key="2">
    <citation type="submission" date="2022-10" db="EMBL/GenBank/DDBJ databases">
        <authorList>
            <person name="Trinh H.N."/>
        </authorList>
    </citation>
    <scope>NUCLEOTIDE SEQUENCE</scope>
    <source>
        <strain evidence="4">RN2-1</strain>
    </source>
</reference>
<dbReference type="EC" id="3.4.21.-" evidence="4"/>
<dbReference type="PANTHER" id="PTHR15462:SF8">
    <property type="entry name" value="SERINE PROTEASE"/>
    <property type="match status" value="1"/>
</dbReference>
<dbReference type="GO" id="GO:0006508">
    <property type="term" value="P:proteolysis"/>
    <property type="evidence" value="ECO:0007669"/>
    <property type="project" value="UniProtKB-KW"/>
</dbReference>
<name>A0AA41YQD4_9PROT</name>
<sequence>MLRLGRILLACVAAVIARPAGAQPPPPIALPGIGPHDMRVMVDARAPPWTALARLQIAGAARCTAVLIGPRTALTAAHCLYAARLRGFMPPPSVHILAGYARGTFARHTTVTSYRIAAGYDPTRHDATRGADVAVLTLADAIVPSAAALQLTATPARAGVAIMLGGYSQDRAEVILADPHCRITGAAIDTGGHALLRHSCAATRGTSGAPLLGRTADGSWRIEGIQVAARVAQEGGAAVPVATIRALLGGS</sequence>
<keyword evidence="5" id="KW-1185">Reference proteome</keyword>
<evidence type="ECO:0000313" key="4">
    <source>
        <dbReference type="EMBL" id="MCW3476801.1"/>
    </source>
</evidence>
<proteinExistence type="predicted"/>
<evidence type="ECO:0000256" key="2">
    <source>
        <dbReference type="SAM" id="SignalP"/>
    </source>
</evidence>
<dbReference type="EMBL" id="JAPDNT010000024">
    <property type="protein sequence ID" value="MCW3476801.1"/>
    <property type="molecule type" value="Genomic_DNA"/>
</dbReference>
<protein>
    <submittedName>
        <fullName evidence="4">Trypsin-like serine protease</fullName>
        <ecNumber evidence="4">3.4.21.-</ecNumber>
    </submittedName>
</protein>
<dbReference type="Pfam" id="PF00089">
    <property type="entry name" value="Trypsin"/>
    <property type="match status" value="1"/>
</dbReference>
<dbReference type="InterPro" id="IPR018114">
    <property type="entry name" value="TRYPSIN_HIS"/>
</dbReference>
<keyword evidence="4" id="KW-0645">Protease</keyword>
<organism evidence="4 5">
    <name type="scientific">Limobrevibacterium gyesilva</name>
    <dbReference type="NCBI Taxonomy" id="2991712"/>
    <lineage>
        <taxon>Bacteria</taxon>
        <taxon>Pseudomonadati</taxon>
        <taxon>Pseudomonadota</taxon>
        <taxon>Alphaproteobacteria</taxon>
        <taxon>Acetobacterales</taxon>
        <taxon>Acetobacteraceae</taxon>
        <taxon>Limobrevibacterium</taxon>
    </lineage>
</organism>
<keyword evidence="4" id="KW-0378">Hydrolase</keyword>
<keyword evidence="1 2" id="KW-0732">Signal</keyword>
<dbReference type="Proteomes" id="UP001165679">
    <property type="component" value="Unassembled WGS sequence"/>
</dbReference>